<proteinExistence type="predicted"/>
<organism evidence="1 2">
    <name type="scientific">Candidatus Uhrbacteria bacterium GW2011_GWF2_44_350</name>
    <dbReference type="NCBI Taxonomy" id="1619000"/>
    <lineage>
        <taxon>Bacteria</taxon>
        <taxon>Candidatus Uhriibacteriota</taxon>
    </lineage>
</organism>
<feature type="non-terminal residue" evidence="1">
    <location>
        <position position="1"/>
    </location>
</feature>
<dbReference type="AlphaFoldDB" id="A0A0G1JDM0"/>
<reference evidence="1 2" key="1">
    <citation type="journal article" date="2015" name="Nature">
        <title>rRNA introns, odd ribosomes, and small enigmatic genomes across a large radiation of phyla.</title>
        <authorList>
            <person name="Brown C.T."/>
            <person name="Hug L.A."/>
            <person name="Thomas B.C."/>
            <person name="Sharon I."/>
            <person name="Castelle C.J."/>
            <person name="Singh A."/>
            <person name="Wilkins M.J."/>
            <person name="Williams K.H."/>
            <person name="Banfield J.F."/>
        </authorList>
    </citation>
    <scope>NUCLEOTIDE SEQUENCE [LARGE SCALE GENOMIC DNA]</scope>
</reference>
<gene>
    <name evidence="1" type="ORF">UW63_C0048G0001</name>
</gene>
<comment type="caution">
    <text evidence="1">The sequence shown here is derived from an EMBL/GenBank/DDBJ whole genome shotgun (WGS) entry which is preliminary data.</text>
</comment>
<evidence type="ECO:0000313" key="2">
    <source>
        <dbReference type="Proteomes" id="UP000034154"/>
    </source>
</evidence>
<dbReference type="EMBL" id="LCJB01000048">
    <property type="protein sequence ID" value="KKT69711.1"/>
    <property type="molecule type" value="Genomic_DNA"/>
</dbReference>
<name>A0A0G1JDM0_9BACT</name>
<evidence type="ECO:0000313" key="1">
    <source>
        <dbReference type="EMBL" id="KKT69711.1"/>
    </source>
</evidence>
<dbReference type="Proteomes" id="UP000034154">
    <property type="component" value="Unassembled WGS sequence"/>
</dbReference>
<dbReference type="PATRIC" id="fig|1619000.3.peg.750"/>
<accession>A0A0G1JDM0</accession>
<protein>
    <submittedName>
        <fullName evidence="1">Uncharacterized protein</fullName>
    </submittedName>
</protein>
<sequence>GLVQKINNPALIEVGRQLVSEINPLFFGLRKAVTEHNAMTQAGVSADLILEKEGGLVDLLKIGKVAGQKTTTVFGYLEGLSSEQESTPTKIVVIDPFGENEANKKYWQERRAAREEMFERTETYQEIIANRSAAAVFELDAVSRVAEVDGDAELVEAAITLADFIDSQIDPLKNDFKKTVGRLSFFRGQADQMIDLLNAAEVLKQKNPQLFARLLGVSQGRESSEAERSDLFGNIFHIAFHRSLRRSPRGVSALPGRQVLREQLDGLLELETKQLPLQHVNPEQMEQMQSQLKAELEKSLPGAKEKPNPILVAMLTGTLVERVREVELHELFRAVSKEAEEKLEGPEARIEELRQLYEKIKKLGPLPDHEELEAEFALGLISKRKSERIIIRRVKALPEARTDRAYELSWLVDFAIKSKLDLNEVFGDFLKIVEAEMGIEKYGVGVVEKKENLSSAIILKAKIGLDFSKELKEFEKIIRNNSKDLIILLKAQRAAGIDTGETVGRIFSYFETGNNFSWLDIVDVVFGLNKRDAVNFLHLFAAKFRLRSIPMMNSRSSDLIDFAVLAFDAGWLGWETGITNSNEELVVKTKIGMEQARLAGVEKSEIEELRKQAVDELVDRFQKEDSDKRKSQILVLVVYLGGIAEAVRLCERGDLVWDRGWLASEIAKQASAAKQEIADVRWEKECTREARELFGKNFFGVEQIESAFTIKDRQDKDVKLIDLSPSERQQAEQMLKEKLNEPDIKEFFSRPKNQRDIKDGKYLLILRVNTIKVNSQDVPLTIKAMKDLIAPDMEEKGQGKLLWNTRIEDFYTTSTPVVAPSELRRAQPTFEWIIVTKDVVQSTLGKDHLTQTTKLQEEAERIGLDSTKIKRRQPVQTVFDHLVSLRTINQRLLENRYDRSDESSSPGFLAYVGSGGSLGLRLLDGAPDNSRGRLGASLSR</sequence>